<gene>
    <name evidence="1" type="ORF">KOR42_55300</name>
</gene>
<evidence type="ECO:0000313" key="2">
    <source>
        <dbReference type="Proteomes" id="UP000317243"/>
    </source>
</evidence>
<dbReference type="SMART" id="SM00710">
    <property type="entry name" value="PbH1"/>
    <property type="match status" value="7"/>
</dbReference>
<dbReference type="Proteomes" id="UP000317243">
    <property type="component" value="Unassembled WGS sequence"/>
</dbReference>
<dbReference type="PANTHER" id="PTHR11319:SF35">
    <property type="entry name" value="OUTER MEMBRANE PROTEIN PMPC-RELATED"/>
    <property type="match status" value="1"/>
</dbReference>
<dbReference type="EMBL" id="SIHI01000125">
    <property type="protein sequence ID" value="TWT29357.1"/>
    <property type="molecule type" value="Genomic_DNA"/>
</dbReference>
<protein>
    <submittedName>
        <fullName evidence="1">Uncharacterized protein</fullName>
    </submittedName>
</protein>
<dbReference type="RefSeq" id="WP_146512727.1">
    <property type="nucleotide sequence ID" value="NZ_SIHI01000125.1"/>
</dbReference>
<dbReference type="SUPFAM" id="SSF51126">
    <property type="entry name" value="Pectin lyase-like"/>
    <property type="match status" value="1"/>
</dbReference>
<dbReference type="Gene3D" id="2.160.20.10">
    <property type="entry name" value="Single-stranded right-handed beta-helix, Pectin lyase-like"/>
    <property type="match status" value="1"/>
</dbReference>
<dbReference type="AlphaFoldDB" id="A0A5C5UUQ1"/>
<accession>A0A5C5UUQ1</accession>
<sequence>MTSHHFSRKFGLQFLTSLLPSKTQRRRKSAIRSASVEAFESRILLTTLTVNSAADNVIANDGLVTLREAIIAANTDGITDLGETGSGADEIVFRGDGTGGTTDFNDKTADTITLGGTELEIASDLIINGRGADLLTIDGNNSSRVFFANSAGDVTISGVTITGGNATNSGGGILNQAGTLTVRDSVVTGNVAGNDGGGLYSQLSGTLHVENSVIQNNNAGSGSGNVGGGIGASSGTLTISDSVVSGNTAYRTGGVFTYAQTTVINSLIDNNMATETVGGGFAGGINAGAGLTLINSTVSNNSSFGTVGGGGIRVFGGGHIENSTISGNMARFGAGIVHGSGDLTIVKSKITGNIADEDGGGIFSSSGTLHITKSKITDNSAAINGGGIFSETDLLLTKTKVLSNDAGNLGGGAFTTGTANISFTKTKFRKNIAGVNGGGLFFESSGNFDLFKFKAKKNSETQVVFT</sequence>
<dbReference type="InterPro" id="IPR011050">
    <property type="entry name" value="Pectin_lyase_fold/virulence"/>
</dbReference>
<keyword evidence="2" id="KW-1185">Reference proteome</keyword>
<comment type="caution">
    <text evidence="1">The sequence shown here is derived from an EMBL/GenBank/DDBJ whole genome shotgun (WGS) entry which is preliminary data.</text>
</comment>
<dbReference type="OrthoDB" id="292920at2"/>
<evidence type="ECO:0000313" key="1">
    <source>
        <dbReference type="EMBL" id="TWT29357.1"/>
    </source>
</evidence>
<dbReference type="InterPro" id="IPR012334">
    <property type="entry name" value="Pectin_lyas_fold"/>
</dbReference>
<name>A0A5C5UUQ1_9PLAN</name>
<reference evidence="1 2" key="1">
    <citation type="submission" date="2019-02" db="EMBL/GenBank/DDBJ databases">
        <title>Deep-cultivation of Planctomycetes and their phenomic and genomic characterization uncovers novel biology.</title>
        <authorList>
            <person name="Wiegand S."/>
            <person name="Jogler M."/>
            <person name="Boedeker C."/>
            <person name="Pinto D."/>
            <person name="Vollmers J."/>
            <person name="Rivas-Marin E."/>
            <person name="Kohn T."/>
            <person name="Peeters S.H."/>
            <person name="Heuer A."/>
            <person name="Rast P."/>
            <person name="Oberbeckmann S."/>
            <person name="Bunk B."/>
            <person name="Jeske O."/>
            <person name="Meyerdierks A."/>
            <person name="Storesund J.E."/>
            <person name="Kallscheuer N."/>
            <person name="Luecker S."/>
            <person name="Lage O.M."/>
            <person name="Pohl T."/>
            <person name="Merkel B.J."/>
            <person name="Hornburger P."/>
            <person name="Mueller R.-W."/>
            <person name="Bruemmer F."/>
            <person name="Labrenz M."/>
            <person name="Spormann A.M."/>
            <person name="Op Den Camp H."/>
            <person name="Overmann J."/>
            <person name="Amann R."/>
            <person name="Jetten M.S.M."/>
            <person name="Mascher T."/>
            <person name="Medema M.H."/>
            <person name="Devos D.P."/>
            <person name="Kaster A.-K."/>
            <person name="Ovreas L."/>
            <person name="Rohde M."/>
            <person name="Galperin M.Y."/>
            <person name="Jogler C."/>
        </authorList>
    </citation>
    <scope>NUCLEOTIDE SEQUENCE [LARGE SCALE GENOMIC DNA]</scope>
    <source>
        <strain evidence="1 2">KOR42</strain>
    </source>
</reference>
<dbReference type="InterPro" id="IPR006626">
    <property type="entry name" value="PbH1"/>
</dbReference>
<dbReference type="PANTHER" id="PTHR11319">
    <property type="entry name" value="G PROTEIN-COUPLED RECEPTOR-RELATED"/>
    <property type="match status" value="1"/>
</dbReference>
<organism evidence="1 2">
    <name type="scientific">Thalassoglobus neptunius</name>
    <dbReference type="NCBI Taxonomy" id="1938619"/>
    <lineage>
        <taxon>Bacteria</taxon>
        <taxon>Pseudomonadati</taxon>
        <taxon>Planctomycetota</taxon>
        <taxon>Planctomycetia</taxon>
        <taxon>Planctomycetales</taxon>
        <taxon>Planctomycetaceae</taxon>
        <taxon>Thalassoglobus</taxon>
    </lineage>
</organism>
<proteinExistence type="predicted"/>